<feature type="region of interest" description="Disordered" evidence="1">
    <location>
        <begin position="341"/>
        <end position="392"/>
    </location>
</feature>
<sequence>MFDIDPTTRIYQTAPPHRREDDDDYAQGSPSENDMNSNSHVNEEDNDGGTAQAPPREPAIHTYTTSFVTTPDTPRDWERLEDSSGSDENGNSEDDSIYDGSDRPTPATTPENYEQSSPGRQTIPTQPRQPNPVRRRPRLIFDKTPPALVGYKKLTRKAKTTNNGANNARTTKTPLTWKYYLGDGFSDNEAKPDYLNQLSRKRKLHAAAAPVVGGVLDLTQSTPPPMKKQRNDAMASIRRRKRVMVVDNAFVSSPTKTSDRRRLHRRRGKQNRQERDDHNPNPTADSPPKLSPIPQDDVAASNRIELGEPASEEENKMMDELPQDMEGGFIREKDISVIAADGSRESLPVHTPPHDKQNNAEQVELENHTPPPSQRNDQILEEEESSGYETHISFRQQGVFF</sequence>
<feature type="compositionally biased region" description="Polar residues" evidence="1">
    <location>
        <begin position="28"/>
        <end position="40"/>
    </location>
</feature>
<feature type="region of interest" description="Disordered" evidence="1">
    <location>
        <begin position="1"/>
        <end position="144"/>
    </location>
</feature>
<comment type="caution">
    <text evidence="2">The sequence shown here is derived from an EMBL/GenBank/DDBJ whole genome shotgun (WGS) entry which is preliminary data.</text>
</comment>
<protein>
    <submittedName>
        <fullName evidence="2">Uncharacterized protein</fullName>
    </submittedName>
</protein>
<evidence type="ECO:0000256" key="1">
    <source>
        <dbReference type="SAM" id="MobiDB-lite"/>
    </source>
</evidence>
<evidence type="ECO:0000313" key="3">
    <source>
        <dbReference type="Proteomes" id="UP001174934"/>
    </source>
</evidence>
<feature type="region of interest" description="Disordered" evidence="1">
    <location>
        <begin position="216"/>
        <end position="235"/>
    </location>
</feature>
<feature type="compositionally biased region" description="Basic residues" evidence="1">
    <location>
        <begin position="259"/>
        <end position="270"/>
    </location>
</feature>
<keyword evidence="3" id="KW-1185">Reference proteome</keyword>
<reference evidence="2" key="1">
    <citation type="submission" date="2023-06" db="EMBL/GenBank/DDBJ databases">
        <title>Genome-scale phylogeny and comparative genomics of the fungal order Sordariales.</title>
        <authorList>
            <consortium name="Lawrence Berkeley National Laboratory"/>
            <person name="Hensen N."/>
            <person name="Bonometti L."/>
            <person name="Westerberg I."/>
            <person name="Brannstrom I.O."/>
            <person name="Guillou S."/>
            <person name="Cros-Aarteil S."/>
            <person name="Calhoun S."/>
            <person name="Haridas S."/>
            <person name="Kuo A."/>
            <person name="Mondo S."/>
            <person name="Pangilinan J."/>
            <person name="Riley R."/>
            <person name="LaButti K."/>
            <person name="Andreopoulos B."/>
            <person name="Lipzen A."/>
            <person name="Chen C."/>
            <person name="Yanf M."/>
            <person name="Daum C."/>
            <person name="Ng V."/>
            <person name="Clum A."/>
            <person name="Steindorff A."/>
            <person name="Ohm R."/>
            <person name="Martin F."/>
            <person name="Silar P."/>
            <person name="Natvig D."/>
            <person name="Lalanne C."/>
            <person name="Gautier V."/>
            <person name="Ament-velasquez S.L."/>
            <person name="Kruys A."/>
            <person name="Hutchinson M.I."/>
            <person name="Powell A.J."/>
            <person name="Barry K."/>
            <person name="Miller A.N."/>
            <person name="Grigoriev I.V."/>
            <person name="Debuchy R."/>
            <person name="Gladieux P."/>
            <person name="Thoren M.H."/>
            <person name="Johannesson H."/>
        </authorList>
    </citation>
    <scope>NUCLEOTIDE SEQUENCE</scope>
    <source>
        <strain evidence="2">SMH3391-2</strain>
    </source>
</reference>
<feature type="compositionally biased region" description="Polar residues" evidence="1">
    <location>
        <begin position="106"/>
        <end position="123"/>
    </location>
</feature>
<evidence type="ECO:0000313" key="2">
    <source>
        <dbReference type="EMBL" id="KAK0629673.1"/>
    </source>
</evidence>
<accession>A0AA39X9B1</accession>
<name>A0AA39X9B1_9PEZI</name>
<feature type="compositionally biased region" description="Polar residues" evidence="1">
    <location>
        <begin position="62"/>
        <end position="72"/>
    </location>
</feature>
<feature type="compositionally biased region" description="Basic and acidic residues" evidence="1">
    <location>
        <begin position="73"/>
        <end position="82"/>
    </location>
</feature>
<dbReference type="AlphaFoldDB" id="A0AA39X9B1"/>
<organism evidence="2 3">
    <name type="scientific">Bombardia bombarda</name>
    <dbReference type="NCBI Taxonomy" id="252184"/>
    <lineage>
        <taxon>Eukaryota</taxon>
        <taxon>Fungi</taxon>
        <taxon>Dikarya</taxon>
        <taxon>Ascomycota</taxon>
        <taxon>Pezizomycotina</taxon>
        <taxon>Sordariomycetes</taxon>
        <taxon>Sordariomycetidae</taxon>
        <taxon>Sordariales</taxon>
        <taxon>Lasiosphaeriaceae</taxon>
        <taxon>Bombardia</taxon>
    </lineage>
</organism>
<dbReference type="Proteomes" id="UP001174934">
    <property type="component" value="Unassembled WGS sequence"/>
</dbReference>
<proteinExistence type="predicted"/>
<feature type="region of interest" description="Disordered" evidence="1">
    <location>
        <begin position="246"/>
        <end position="295"/>
    </location>
</feature>
<dbReference type="EMBL" id="JAULSR010000002">
    <property type="protein sequence ID" value="KAK0629673.1"/>
    <property type="molecule type" value="Genomic_DNA"/>
</dbReference>
<gene>
    <name evidence="2" type="ORF">B0T17DRAFT_653262</name>
</gene>